<comment type="similarity">
    <text evidence="3">Belongs to the Ahb/Nir family.</text>
</comment>
<feature type="domain" description="Siroheme decarboxylase AsnC-like ligand binding" evidence="6">
    <location>
        <begin position="242"/>
        <end position="329"/>
    </location>
</feature>
<proteinExistence type="inferred from homology"/>
<dbReference type="RefSeq" id="WP_091816572.1">
    <property type="nucleotide sequence ID" value="NZ_FOCW01000003.1"/>
</dbReference>
<comment type="catalytic activity">
    <reaction evidence="5">
        <text>siroheme + 2 H(+) = 12,18-didecarboxysiroheme + 2 CO2</text>
        <dbReference type="Rhea" id="RHEA:19093"/>
        <dbReference type="ChEBI" id="CHEBI:15378"/>
        <dbReference type="ChEBI" id="CHEBI:16526"/>
        <dbReference type="ChEBI" id="CHEBI:60052"/>
        <dbReference type="ChEBI" id="CHEBI:140497"/>
        <dbReference type="EC" id="4.1.1.111"/>
    </reaction>
</comment>
<feature type="domain" description="Siroheme decarboxylase AsnC-like ligand binding" evidence="6">
    <location>
        <begin position="81"/>
        <end position="151"/>
    </location>
</feature>
<dbReference type="STRING" id="1121117.SAMN02745977_01694"/>
<organism evidence="8 9">
    <name type="scientific">Brachymonas denitrificans DSM 15123</name>
    <dbReference type="NCBI Taxonomy" id="1121117"/>
    <lineage>
        <taxon>Bacteria</taxon>
        <taxon>Pseudomonadati</taxon>
        <taxon>Pseudomonadota</taxon>
        <taxon>Betaproteobacteria</taxon>
        <taxon>Burkholderiales</taxon>
        <taxon>Comamonadaceae</taxon>
        <taxon>Brachymonas</taxon>
    </lineage>
</organism>
<dbReference type="GO" id="GO:0016829">
    <property type="term" value="F:lyase activity"/>
    <property type="evidence" value="ECO:0007669"/>
    <property type="project" value="UniProtKB-KW"/>
</dbReference>
<dbReference type="Pfam" id="PF22451">
    <property type="entry name" value="NirdL-like_HTH"/>
    <property type="match status" value="2"/>
</dbReference>
<evidence type="ECO:0000256" key="4">
    <source>
        <dbReference type="ARBA" id="ARBA00023471"/>
    </source>
</evidence>
<accession>A0A1H8I383</accession>
<dbReference type="Proteomes" id="UP000199531">
    <property type="component" value="Unassembled WGS sequence"/>
</dbReference>
<sequence>MHATDDSYRAAPEAALADSAPQLALLDAWQRGFPLEPRPYARIATAHGLSEAELLARLRQVLEQKLLSRVGGIFAPNTVGASTLAAVTVPADQVEAAAALINRYPEVNHNYLREHHYNLWFVVAATDRAGVQRVLAEIGEALNQTVLDLPLEAEYHVDLGFSLQDGSKAAHRPAPAALTHITPEQRALMAALGHGLALESQPYAIMAKSIGWSEQQVIDQLAEWVHSGVLRRLGLIVRHHEFGYTANAMCVWQVPPELRDAKGEALAAQHGVNLCYARPARGSHWPYNLFCMVHGKDRTEVSLRVAELNQAAGLEQLPHAVLFSTRRFKQSGALYGRMRPHAAS</sequence>
<evidence type="ECO:0000256" key="5">
    <source>
        <dbReference type="ARBA" id="ARBA00048470"/>
    </source>
</evidence>
<keyword evidence="9" id="KW-1185">Reference proteome</keyword>
<evidence type="ECO:0000256" key="2">
    <source>
        <dbReference type="ARBA" id="ARBA00023444"/>
    </source>
</evidence>
<dbReference type="InterPro" id="IPR050684">
    <property type="entry name" value="HTH-Siroheme_Decarb"/>
</dbReference>
<name>A0A1H8I383_9BURK</name>
<feature type="domain" description="Siroheme decarboxylase NirL-like HTH" evidence="7">
    <location>
        <begin position="186"/>
        <end position="231"/>
    </location>
</feature>
<protein>
    <recommendedName>
        <fullName evidence="4">siroheme decarboxylase</fullName>
        <ecNumber evidence="4">4.1.1.111</ecNumber>
    </recommendedName>
</protein>
<gene>
    <name evidence="8" type="ORF">SAMN02745977_01694</name>
</gene>
<reference evidence="8 9" key="1">
    <citation type="submission" date="2016-10" db="EMBL/GenBank/DDBJ databases">
        <authorList>
            <person name="de Groot N.N."/>
        </authorList>
    </citation>
    <scope>NUCLEOTIDE SEQUENCE [LARGE SCALE GENOMIC DNA]</scope>
    <source>
        <strain evidence="8 9">DSM 15123</strain>
    </source>
</reference>
<evidence type="ECO:0000259" key="6">
    <source>
        <dbReference type="Pfam" id="PF17805"/>
    </source>
</evidence>
<dbReference type="PANTHER" id="PTHR43413">
    <property type="entry name" value="TRANSCRIPTIONAL REGULATOR, ASNC FAMILY"/>
    <property type="match status" value="1"/>
</dbReference>
<evidence type="ECO:0000256" key="3">
    <source>
        <dbReference type="ARBA" id="ARBA00023457"/>
    </source>
</evidence>
<dbReference type="EC" id="4.1.1.111" evidence="4"/>
<dbReference type="Gene3D" id="3.30.70.3460">
    <property type="match status" value="2"/>
</dbReference>
<evidence type="ECO:0000259" key="7">
    <source>
        <dbReference type="Pfam" id="PF22451"/>
    </source>
</evidence>
<dbReference type="AlphaFoldDB" id="A0A1H8I383"/>
<dbReference type="EMBL" id="FOCW01000003">
    <property type="protein sequence ID" value="SEN63043.1"/>
    <property type="molecule type" value="Genomic_DNA"/>
</dbReference>
<comment type="pathway">
    <text evidence="2">Porphyrin-containing compound metabolism.</text>
</comment>
<keyword evidence="1" id="KW-0456">Lyase</keyword>
<dbReference type="Pfam" id="PF17805">
    <property type="entry name" value="AsnC_trans_reg2"/>
    <property type="match status" value="2"/>
</dbReference>
<dbReference type="PANTHER" id="PTHR43413:SF1">
    <property type="entry name" value="SIROHEME DECARBOXYLASE NIRL SUBUNIT"/>
    <property type="match status" value="1"/>
</dbReference>
<dbReference type="InterPro" id="IPR040523">
    <property type="entry name" value="AsnC_trans_reg2"/>
</dbReference>
<feature type="domain" description="Siroheme decarboxylase NirL-like HTH" evidence="7">
    <location>
        <begin position="24"/>
        <end position="66"/>
    </location>
</feature>
<dbReference type="OrthoDB" id="9806536at2"/>
<dbReference type="InterPro" id="IPR053953">
    <property type="entry name" value="NirdL-like_HTH"/>
</dbReference>
<evidence type="ECO:0000256" key="1">
    <source>
        <dbReference type="ARBA" id="ARBA00023239"/>
    </source>
</evidence>
<evidence type="ECO:0000313" key="9">
    <source>
        <dbReference type="Proteomes" id="UP000199531"/>
    </source>
</evidence>
<evidence type="ECO:0000313" key="8">
    <source>
        <dbReference type="EMBL" id="SEN63043.1"/>
    </source>
</evidence>